<proteinExistence type="predicted"/>
<evidence type="ECO:0000313" key="1">
    <source>
        <dbReference type="EMBL" id="QEG34522.1"/>
    </source>
</evidence>
<dbReference type="KEGG" id="bgok:Pr1d_18020"/>
<sequence length="156" mass="17699">MIWPHCPADRHRDEVGRLLPASVCINLGFRASDRNARGETHPCNLACSVRRTGCPQLVQHRVRYQRHARRRMDGANLVGMAVRLRAVSRRYTSRNCSSPTSGGLNDLRRKLQLARASGKDTARNWRDLEVTAGASPATSWLGNFAALFVRFWINFW</sequence>
<accession>A0A5B9QAN3</accession>
<dbReference type="AlphaFoldDB" id="A0A5B9QAN3"/>
<dbReference type="EMBL" id="CP042913">
    <property type="protein sequence ID" value="QEG34522.1"/>
    <property type="molecule type" value="Genomic_DNA"/>
</dbReference>
<organism evidence="1 2">
    <name type="scientific">Bythopirellula goksoeyrii</name>
    <dbReference type="NCBI Taxonomy" id="1400387"/>
    <lineage>
        <taxon>Bacteria</taxon>
        <taxon>Pseudomonadati</taxon>
        <taxon>Planctomycetota</taxon>
        <taxon>Planctomycetia</taxon>
        <taxon>Pirellulales</taxon>
        <taxon>Lacipirellulaceae</taxon>
        <taxon>Bythopirellula</taxon>
    </lineage>
</organism>
<keyword evidence="2" id="KW-1185">Reference proteome</keyword>
<protein>
    <submittedName>
        <fullName evidence="1">Uncharacterized protein</fullName>
    </submittedName>
</protein>
<dbReference type="Proteomes" id="UP000323917">
    <property type="component" value="Chromosome"/>
</dbReference>
<gene>
    <name evidence="1" type="ORF">Pr1d_18020</name>
</gene>
<name>A0A5B9QAN3_9BACT</name>
<evidence type="ECO:0000313" key="2">
    <source>
        <dbReference type="Proteomes" id="UP000323917"/>
    </source>
</evidence>
<reference evidence="1 2" key="1">
    <citation type="submission" date="2019-08" db="EMBL/GenBank/DDBJ databases">
        <title>Deep-cultivation of Planctomycetes and their phenomic and genomic characterization uncovers novel biology.</title>
        <authorList>
            <person name="Wiegand S."/>
            <person name="Jogler M."/>
            <person name="Boedeker C."/>
            <person name="Pinto D."/>
            <person name="Vollmers J."/>
            <person name="Rivas-Marin E."/>
            <person name="Kohn T."/>
            <person name="Peeters S.H."/>
            <person name="Heuer A."/>
            <person name="Rast P."/>
            <person name="Oberbeckmann S."/>
            <person name="Bunk B."/>
            <person name="Jeske O."/>
            <person name="Meyerdierks A."/>
            <person name="Storesund J.E."/>
            <person name="Kallscheuer N."/>
            <person name="Luecker S."/>
            <person name="Lage O.M."/>
            <person name="Pohl T."/>
            <person name="Merkel B.J."/>
            <person name="Hornburger P."/>
            <person name="Mueller R.-W."/>
            <person name="Bruemmer F."/>
            <person name="Labrenz M."/>
            <person name="Spormann A.M."/>
            <person name="Op den Camp H."/>
            <person name="Overmann J."/>
            <person name="Amann R."/>
            <person name="Jetten M.S.M."/>
            <person name="Mascher T."/>
            <person name="Medema M.H."/>
            <person name="Devos D.P."/>
            <person name="Kaster A.-K."/>
            <person name="Ovreas L."/>
            <person name="Rohde M."/>
            <person name="Galperin M.Y."/>
            <person name="Jogler C."/>
        </authorList>
    </citation>
    <scope>NUCLEOTIDE SEQUENCE [LARGE SCALE GENOMIC DNA]</scope>
    <source>
        <strain evidence="1 2">Pr1d</strain>
    </source>
</reference>